<keyword evidence="3" id="KW-1185">Reference proteome</keyword>
<dbReference type="InterPro" id="IPR041916">
    <property type="entry name" value="Anti_sigma_zinc_sf"/>
</dbReference>
<feature type="domain" description="ChrR-like cupin" evidence="1">
    <location>
        <begin position="91"/>
        <end position="186"/>
    </location>
</feature>
<dbReference type="Proteomes" id="UP000675880">
    <property type="component" value="Unassembled WGS sequence"/>
</dbReference>
<evidence type="ECO:0000259" key="1">
    <source>
        <dbReference type="Pfam" id="PF12973"/>
    </source>
</evidence>
<evidence type="ECO:0000313" key="2">
    <source>
        <dbReference type="EMBL" id="CAE6756715.1"/>
    </source>
</evidence>
<gene>
    <name evidence="2" type="ORF">NSPZN2_30440</name>
</gene>
<dbReference type="Gene3D" id="1.10.10.1320">
    <property type="entry name" value="Anti-sigma factor, zinc-finger domain"/>
    <property type="match status" value="1"/>
</dbReference>
<name>A0ABM8RJQ4_9BACT</name>
<dbReference type="RefSeq" id="WP_213042601.1">
    <property type="nucleotide sequence ID" value="NZ_CAJNBJ010000016.1"/>
</dbReference>
<dbReference type="Gene3D" id="2.60.120.10">
    <property type="entry name" value="Jelly Rolls"/>
    <property type="match status" value="1"/>
</dbReference>
<dbReference type="InterPro" id="IPR025979">
    <property type="entry name" value="ChrR-like_cupin_dom"/>
</dbReference>
<accession>A0ABM8RJQ4</accession>
<dbReference type="InterPro" id="IPR014710">
    <property type="entry name" value="RmlC-like_jellyroll"/>
</dbReference>
<sequence length="194" mass="20895">MTDPRHEQDLAELAALYALEALGDDAQRQFARSLETASASTREEVAAFQDVVQELAYSGPAIAPPASLKDRLMARIAQEPQEPAEGAGFTFVRSKGLAWQELAPGLSTKVLFHDPAAARTTMLLRLAPGGTLIGHRHPQVEELYVLEGSCLCAGEFLQVGDYHRAEAGTVHPVTSSEQGCLALIMTSSKNEPIR</sequence>
<comment type="caution">
    <text evidence="2">The sequence shown here is derived from an EMBL/GenBank/DDBJ whole genome shotgun (WGS) entry which is preliminary data.</text>
</comment>
<dbReference type="SUPFAM" id="SSF51182">
    <property type="entry name" value="RmlC-like cupins"/>
    <property type="match status" value="1"/>
</dbReference>
<dbReference type="InterPro" id="IPR011051">
    <property type="entry name" value="RmlC_Cupin_sf"/>
</dbReference>
<organism evidence="2 3">
    <name type="scientific">Nitrospira defluvii</name>
    <dbReference type="NCBI Taxonomy" id="330214"/>
    <lineage>
        <taxon>Bacteria</taxon>
        <taxon>Pseudomonadati</taxon>
        <taxon>Nitrospirota</taxon>
        <taxon>Nitrospiria</taxon>
        <taxon>Nitrospirales</taxon>
        <taxon>Nitrospiraceae</taxon>
        <taxon>Nitrospira</taxon>
    </lineage>
</organism>
<evidence type="ECO:0000313" key="3">
    <source>
        <dbReference type="Proteomes" id="UP000675880"/>
    </source>
</evidence>
<protein>
    <submittedName>
        <fullName evidence="2">Cupin_7 domain-containing protein</fullName>
    </submittedName>
</protein>
<dbReference type="Pfam" id="PF12973">
    <property type="entry name" value="Cupin_7"/>
    <property type="match status" value="1"/>
</dbReference>
<dbReference type="EMBL" id="CAJNBJ010000016">
    <property type="protein sequence ID" value="CAE6756715.1"/>
    <property type="molecule type" value="Genomic_DNA"/>
</dbReference>
<reference evidence="2 3" key="1">
    <citation type="submission" date="2021-02" db="EMBL/GenBank/DDBJ databases">
        <authorList>
            <person name="Han P."/>
        </authorList>
    </citation>
    <scope>NUCLEOTIDE SEQUENCE [LARGE SCALE GENOMIC DNA]</scope>
    <source>
        <strain evidence="2">Candidatus Nitrospira sp. ZN2</strain>
    </source>
</reference>
<proteinExistence type="predicted"/>